<comment type="similarity">
    <text evidence="3">Belongs to the JARID1 histone demethylase family.</text>
</comment>
<feature type="region of interest" description="Disordered" evidence="14">
    <location>
        <begin position="1052"/>
        <end position="1103"/>
    </location>
</feature>
<evidence type="ECO:0000256" key="8">
    <source>
        <dbReference type="ARBA" id="ARBA00022833"/>
    </source>
</evidence>
<dbReference type="Pfam" id="PF01388">
    <property type="entry name" value="ARID"/>
    <property type="match status" value="1"/>
</dbReference>
<feature type="compositionally biased region" description="Low complexity" evidence="14">
    <location>
        <begin position="2036"/>
        <end position="2051"/>
    </location>
</feature>
<keyword evidence="7 13" id="KW-0863">Zinc-finger</keyword>
<feature type="compositionally biased region" description="Basic and acidic residues" evidence="14">
    <location>
        <begin position="122"/>
        <end position="137"/>
    </location>
</feature>
<dbReference type="Pfam" id="PF02375">
    <property type="entry name" value="JmjN"/>
    <property type="match status" value="1"/>
</dbReference>
<dbReference type="InParanoid" id="A0A316YU14"/>
<dbReference type="SMART" id="SM01014">
    <property type="entry name" value="ARID"/>
    <property type="match status" value="1"/>
</dbReference>
<dbReference type="InterPro" id="IPR013637">
    <property type="entry name" value="Lys_sp_deMease-like_dom"/>
</dbReference>
<evidence type="ECO:0000256" key="14">
    <source>
        <dbReference type="SAM" id="MobiDB-lite"/>
    </source>
</evidence>
<evidence type="ECO:0000256" key="2">
    <source>
        <dbReference type="ARBA" id="ARBA00004123"/>
    </source>
</evidence>
<proteinExistence type="inferred from homology"/>
<evidence type="ECO:0000259" key="15">
    <source>
        <dbReference type="PROSITE" id="PS50016"/>
    </source>
</evidence>
<evidence type="ECO:0000313" key="19">
    <source>
        <dbReference type="EMBL" id="PWN92721.1"/>
    </source>
</evidence>
<dbReference type="PROSITE" id="PS51011">
    <property type="entry name" value="ARID"/>
    <property type="match status" value="1"/>
</dbReference>
<dbReference type="InterPro" id="IPR004198">
    <property type="entry name" value="Znf_C5HC2"/>
</dbReference>
<dbReference type="InterPro" id="IPR013083">
    <property type="entry name" value="Znf_RING/FYVE/PHD"/>
</dbReference>
<dbReference type="SMART" id="SM00249">
    <property type="entry name" value="PHD"/>
    <property type="match status" value="3"/>
</dbReference>
<feature type="domain" description="JmjN" evidence="17">
    <location>
        <begin position="232"/>
        <end position="277"/>
    </location>
</feature>
<feature type="region of interest" description="Disordered" evidence="14">
    <location>
        <begin position="1807"/>
        <end position="1861"/>
    </location>
</feature>
<evidence type="ECO:0000256" key="3">
    <source>
        <dbReference type="ARBA" id="ARBA00006801"/>
    </source>
</evidence>
<reference evidence="19 20" key="1">
    <citation type="journal article" date="2018" name="Mol. Biol. Evol.">
        <title>Broad Genomic Sampling Reveals a Smut Pathogenic Ancestry of the Fungal Clade Ustilaginomycotina.</title>
        <authorList>
            <person name="Kijpornyongpan T."/>
            <person name="Mondo S.J."/>
            <person name="Barry K."/>
            <person name="Sandor L."/>
            <person name="Lee J."/>
            <person name="Lipzen A."/>
            <person name="Pangilinan J."/>
            <person name="LaButti K."/>
            <person name="Hainaut M."/>
            <person name="Henrissat B."/>
            <person name="Grigoriev I.V."/>
            <person name="Spatafora J.W."/>
            <person name="Aime M.C."/>
        </authorList>
    </citation>
    <scope>NUCLEOTIDE SEQUENCE [LARGE SCALE GENOMIC DNA]</scope>
    <source>
        <strain evidence="19 20">MCA 4198</strain>
    </source>
</reference>
<dbReference type="SUPFAM" id="SSF51197">
    <property type="entry name" value="Clavaminate synthase-like"/>
    <property type="match status" value="1"/>
</dbReference>
<feature type="region of interest" description="Disordered" evidence="14">
    <location>
        <begin position="1587"/>
        <end position="1639"/>
    </location>
</feature>
<feature type="compositionally biased region" description="Low complexity" evidence="14">
    <location>
        <begin position="67"/>
        <end position="84"/>
    </location>
</feature>
<dbReference type="InterPro" id="IPR001965">
    <property type="entry name" value="Znf_PHD"/>
</dbReference>
<dbReference type="PROSITE" id="PS01359">
    <property type="entry name" value="ZF_PHD_1"/>
    <property type="match status" value="2"/>
</dbReference>
<evidence type="ECO:0000256" key="5">
    <source>
        <dbReference type="ARBA" id="ARBA00022723"/>
    </source>
</evidence>
<dbReference type="InterPro" id="IPR003349">
    <property type="entry name" value="JmjN"/>
</dbReference>
<dbReference type="STRING" id="215250.A0A316YU14"/>
<dbReference type="Gene3D" id="1.10.150.60">
    <property type="entry name" value="ARID DNA-binding domain"/>
    <property type="match status" value="1"/>
</dbReference>
<evidence type="ECO:0000259" key="18">
    <source>
        <dbReference type="PROSITE" id="PS51184"/>
    </source>
</evidence>
<feature type="compositionally biased region" description="Low complexity" evidence="14">
    <location>
        <begin position="2137"/>
        <end position="2156"/>
    </location>
</feature>
<feature type="compositionally biased region" description="Basic and acidic residues" evidence="14">
    <location>
        <begin position="1074"/>
        <end position="1085"/>
    </location>
</feature>
<name>A0A316YU14_9BASI</name>
<dbReference type="Proteomes" id="UP000245768">
    <property type="component" value="Unassembled WGS sequence"/>
</dbReference>
<feature type="domain" description="JmjC" evidence="18">
    <location>
        <begin position="686"/>
        <end position="852"/>
    </location>
</feature>
<dbReference type="SUPFAM" id="SSF46774">
    <property type="entry name" value="ARID-like"/>
    <property type="match status" value="1"/>
</dbReference>
<accession>A0A316YU14</accession>
<evidence type="ECO:0000256" key="1">
    <source>
        <dbReference type="ARBA" id="ARBA00001954"/>
    </source>
</evidence>
<dbReference type="Pfam" id="PF21323">
    <property type="entry name" value="KDM5_C-hel"/>
    <property type="match status" value="1"/>
</dbReference>
<dbReference type="InterPro" id="IPR011011">
    <property type="entry name" value="Znf_FYVE_PHD"/>
</dbReference>
<evidence type="ECO:0000259" key="16">
    <source>
        <dbReference type="PROSITE" id="PS51011"/>
    </source>
</evidence>
<feature type="compositionally biased region" description="Gly residues" evidence="14">
    <location>
        <begin position="37"/>
        <end position="47"/>
    </location>
</feature>
<dbReference type="InterPro" id="IPR019786">
    <property type="entry name" value="Zinc_finger_PHD-type_CS"/>
</dbReference>
<keyword evidence="9" id="KW-0560">Oxidoreductase</keyword>
<evidence type="ECO:0000313" key="20">
    <source>
        <dbReference type="Proteomes" id="UP000245768"/>
    </source>
</evidence>
<protein>
    <recommendedName>
        <fullName evidence="4">[histone H3]-trimethyl-L-lysine(4) demethylase</fullName>
        <ecNumber evidence="4">1.14.11.67</ecNumber>
    </recommendedName>
</protein>
<dbReference type="PROSITE" id="PS51184">
    <property type="entry name" value="JMJC"/>
    <property type="match status" value="1"/>
</dbReference>
<dbReference type="FunFam" id="1.10.150.60:FF:000016">
    <property type="entry name" value="Putative Lysine-specific demethylase 5B"/>
    <property type="match status" value="1"/>
</dbReference>
<dbReference type="SMART" id="SM00558">
    <property type="entry name" value="JmjC"/>
    <property type="match status" value="1"/>
</dbReference>
<feature type="region of interest" description="Disordered" evidence="14">
    <location>
        <begin position="1"/>
        <end position="173"/>
    </location>
</feature>
<dbReference type="InterPro" id="IPR003347">
    <property type="entry name" value="JmjC_dom"/>
</dbReference>
<evidence type="ECO:0000256" key="4">
    <source>
        <dbReference type="ARBA" id="ARBA00012902"/>
    </source>
</evidence>
<dbReference type="PANTHER" id="PTHR10694">
    <property type="entry name" value="LYSINE-SPECIFIC DEMETHYLASE"/>
    <property type="match status" value="1"/>
</dbReference>
<evidence type="ECO:0000256" key="11">
    <source>
        <dbReference type="ARBA" id="ARBA00023242"/>
    </source>
</evidence>
<sequence>MSDRSSPPMPASSIDDSAATVGSRARRTTPASAVAPSGGGGGAGGWSNGRKSESAVTSPTSVKVRADSIASSSKDASPVKAAAAPRRRPEPSFTTSRTFAPLASAGKEDGAGSSSDTPQAHSAKEGGMKRSERKSKTEAMTVLNGSNGHYYNDSRDSPDPDGNQGPPNPAEHPTRRAMMIKKSGVPTDPLPFNFSNIPSDETNGRWTIPTHISTPRHPPKRLRPRLFDLEEAPTFYPTPQEFSDPLRYIQWVGSPEGGNGKEYGIVKIVPPEGWSPEFVLDQERFRFRTRVQRLNSLSADARASLNYQEQLQKFHAQQGHARVSIPVIDRRPVDLYNLKLIVASLGGHEAIAKARKWAEVTRRLGYDEKDAGHLAAQVKAAYSKIILPFEDFLLVAKEQAKLHGSLNSSLLNEAAGFASRHTTPGASVAEGSHESRSQAEASTSPAASHDHEGGSAETETDGAKRRSNRRRIDTLTTTKGAVTPLSARKRRPSPLDSNGNSNQQVILQPGAEEQMCEICLRGDDGISMLLCDECNRGYHMYCLDPPLTTVPKSQWYCPPCLVGTGNDYGFDDGETHSLDSFWKRSVEFTKSWWSQRAQSIWDPNHDADFKRAYEEKEEKVGSHLTNGCTRKIPGTGLSVSEDDVEREFWRLVHSPDETVEVEYGADVHSTTHGSALPTLETMNLSPYARDGWNLNNLPILPGSLLRYIKSDISGMTVPWIYVGMMFSTFCWHNEDHYTYSINYQHWGDTKTWYGVPGGDAAKFEEAMHKAAPDLFETCPDLLFHLVTMMSPDKLKKEGVRVYACDQRANEMVITYPKAYHSGFNQGFNFNEAVNFALPDWVDMGLECVRRYQQFSKFPVFSHDELIVTVYTYNHTIETAKWLQHSMAEMVSREIGKRDVLRRLIPNLVEIVEDADRPEPEYQCGHCNAFCYLGQITSEKANGAVACLDHGNQVCGADSPSKWTLRCRFSDEQLETMKTKTEERASLPDQWKQRLHKLLVAGPRPPLRSLRGLLNEGEKITSVALPEVEQLREFVDKANKWIEEANAYIARKHQKRARAGASTIAESRSSRSTARRNDRANDDRESSTTPADAEAATSTSDMDPDRVYQLLAEAETLPFDAPEIASLRAVAEAMDDFKLRAEEMTYRAQTGGKDAPTLEECEALLSAGAALSSVKMEQLEWLEKHVAREKWMIEMNDVKDNFLHLGEVEELIAEGEEAGVDGAHEHVADLHRRRAKGIDWRAAADDVLSNERTRLVTKDELVSLTKASYEVAIIPEMYQRVEKLLLNFKQWSREVQALCSADEGQTDRSLINKKLADAKKVLYNIERERLDVDGLDIVRSKVNLYDDWTLGVSSTMTEFLLVGSSAASRGAKGEREMERAIVNMCERVKQVSDPADDYAPNVGTGEKMHFCVCRTVEPLDRNLTDEAEQCTVCKTHYHLACLEMAPGDKRFICRLCSPPKFARFVAQRRAIPTSRLRDYARNQRFALVNFIWGAPLGFDEVKTAYEGAQRLERLFLDYQKLQPSMSFRQCEFACRHLLLKCLGSPIEVLERPPAIKLLSETLFTVFAPQLATAAAAAATAAAATATSTSSSSLKRTLDEGPGADISESHDFDSPPPAEHVGEEHPSTDPPAARNDERKKKRGKRAKFVFEEEVGIFVPVNGEKVYCLCHRAETGTMISCDRCNLWFHNACVHIDDPADLGEERWICPMCCVKTERKYPHAEVKVKPMGVEDPNVWLDIRATLRSTRQPISKPQIWTAEEGKRIVLHLQSFFPAILPEQAEQAKRQKLNEAAAAATAAAAASAAAIAPSSSSRPVHARSPSPHSPAPAPAAVATAQPPRHGRPSPPYSSADQYPPKAPPATHHWNDVRARVTPAHRAPSAQEEELARRRFEDQERERKGMLNLYNRGVTDAMIQKWYIGWNGKQLVYPRYDRNGHFQELQLGTHIYLDPDDSDGTRLIRTLLQREAEEKRRAREAEAAAWHHRVGPPSSYHGGSRYPLSSPSTSSAYLHPAQHPPSAPSVPAFKGHGPPPPPQPPQPRSSSSSTAASTSRWPSHYYERGSYDQQQAQRYEESAKQHARSHYDPPGHYEQAYYEQPYSEPRASAYDEARQYDPHFGAAPRPPPSPAYAARSKPLPPPLPTLRSPALSASYPSAPQAPQQDRWSHRPNDMTPREAHAQPSSSTTSSPAIATRVISSSLPVRTPVSAVGQAVPGSPASATALPPPSPQRQASHPPTSIQQRASASATSASPERSQEEMARRMAKRLKPDATEEQIEQLVRQTLLSSDDTAPGQAP</sequence>
<dbReference type="GO" id="GO:0008270">
    <property type="term" value="F:zinc ion binding"/>
    <property type="evidence" value="ECO:0007669"/>
    <property type="project" value="UniProtKB-KW"/>
</dbReference>
<comment type="catalytic activity">
    <reaction evidence="12">
        <text>N(6),N(6),N(6)-trimethyl-L-lysyl(4)-[histone H3] + 3 2-oxoglutarate + 3 O2 = L-lysyl(4)-[histone H3] + 3 formaldehyde + 3 succinate + 3 CO2</text>
        <dbReference type="Rhea" id="RHEA:60208"/>
        <dbReference type="Rhea" id="RHEA-COMP:15537"/>
        <dbReference type="Rhea" id="RHEA-COMP:15547"/>
        <dbReference type="ChEBI" id="CHEBI:15379"/>
        <dbReference type="ChEBI" id="CHEBI:16526"/>
        <dbReference type="ChEBI" id="CHEBI:16810"/>
        <dbReference type="ChEBI" id="CHEBI:16842"/>
        <dbReference type="ChEBI" id="CHEBI:29969"/>
        <dbReference type="ChEBI" id="CHEBI:30031"/>
        <dbReference type="ChEBI" id="CHEBI:61961"/>
        <dbReference type="EC" id="1.14.11.67"/>
    </reaction>
</comment>
<feature type="compositionally biased region" description="Polar residues" evidence="14">
    <location>
        <begin position="2274"/>
        <end position="2283"/>
    </location>
</feature>
<dbReference type="EC" id="1.14.11.67" evidence="4"/>
<dbReference type="GO" id="GO:0003677">
    <property type="term" value="F:DNA binding"/>
    <property type="evidence" value="ECO:0007669"/>
    <property type="project" value="InterPro"/>
</dbReference>
<dbReference type="GO" id="GO:0000785">
    <property type="term" value="C:chromatin"/>
    <property type="evidence" value="ECO:0007669"/>
    <property type="project" value="TreeGrafter"/>
</dbReference>
<feature type="domain" description="PHD-type" evidence="15">
    <location>
        <begin position="1662"/>
        <end position="1711"/>
    </location>
</feature>
<dbReference type="Pfam" id="PF08429">
    <property type="entry name" value="PLU-1"/>
    <property type="match status" value="1"/>
</dbReference>
<evidence type="ECO:0000256" key="10">
    <source>
        <dbReference type="ARBA" id="ARBA00023004"/>
    </source>
</evidence>
<feature type="compositionally biased region" description="Basic and acidic residues" evidence="14">
    <location>
        <begin position="2066"/>
        <end position="2083"/>
    </location>
</feature>
<dbReference type="Pfam" id="PF02373">
    <property type="entry name" value="JmjC"/>
    <property type="match status" value="1"/>
</dbReference>
<feature type="compositionally biased region" description="Low complexity" evidence="14">
    <location>
        <begin position="1992"/>
        <end position="2006"/>
    </location>
</feature>
<dbReference type="PROSITE" id="PS51183">
    <property type="entry name" value="JMJN"/>
    <property type="match status" value="1"/>
</dbReference>
<organism evidence="19 20">
    <name type="scientific">Acaromyces ingoldii</name>
    <dbReference type="NCBI Taxonomy" id="215250"/>
    <lineage>
        <taxon>Eukaryota</taxon>
        <taxon>Fungi</taxon>
        <taxon>Dikarya</taxon>
        <taxon>Basidiomycota</taxon>
        <taxon>Ustilaginomycotina</taxon>
        <taxon>Exobasidiomycetes</taxon>
        <taxon>Exobasidiales</taxon>
        <taxon>Cryptobasidiaceae</taxon>
        <taxon>Acaromyces</taxon>
    </lineage>
</organism>
<evidence type="ECO:0000256" key="9">
    <source>
        <dbReference type="ARBA" id="ARBA00023002"/>
    </source>
</evidence>
<dbReference type="OrthoDB" id="1678912at2759"/>
<dbReference type="Pfam" id="PF02928">
    <property type="entry name" value="zf-C5HC2"/>
    <property type="match status" value="1"/>
</dbReference>
<feature type="compositionally biased region" description="Low complexity" evidence="14">
    <location>
        <begin position="1807"/>
        <end position="1819"/>
    </location>
</feature>
<dbReference type="SMART" id="SM00545">
    <property type="entry name" value="JmjN"/>
    <property type="match status" value="1"/>
</dbReference>
<gene>
    <name evidence="19" type="ORF">FA10DRAFT_3405</name>
</gene>
<feature type="region of interest" description="Disordered" evidence="14">
    <location>
        <begin position="1967"/>
        <end position="2290"/>
    </location>
</feature>
<dbReference type="InterPro" id="IPR019787">
    <property type="entry name" value="Znf_PHD-finger"/>
</dbReference>
<dbReference type="GO" id="GO:0005634">
    <property type="term" value="C:nucleus"/>
    <property type="evidence" value="ECO:0007669"/>
    <property type="project" value="UniProtKB-SubCell"/>
</dbReference>
<dbReference type="InterPro" id="IPR001606">
    <property type="entry name" value="ARID_dom"/>
</dbReference>
<dbReference type="SMART" id="SM00501">
    <property type="entry name" value="BRIGHT"/>
    <property type="match status" value="1"/>
</dbReference>
<dbReference type="Pfam" id="PF00628">
    <property type="entry name" value="PHD"/>
    <property type="match status" value="2"/>
</dbReference>
<dbReference type="PROSITE" id="PS50016">
    <property type="entry name" value="ZF_PHD_2"/>
    <property type="match status" value="2"/>
</dbReference>
<evidence type="ECO:0000259" key="17">
    <source>
        <dbReference type="PROSITE" id="PS51183"/>
    </source>
</evidence>
<keyword evidence="5" id="KW-0479">Metal-binding</keyword>
<keyword evidence="6" id="KW-0677">Repeat</keyword>
<dbReference type="PANTHER" id="PTHR10694:SF33">
    <property type="entry name" value="LYSINE-SPECIFIC DEMETHYLASE 5"/>
    <property type="match status" value="1"/>
</dbReference>
<dbReference type="CDD" id="cd15543">
    <property type="entry name" value="PHD_RSF1"/>
    <property type="match status" value="1"/>
</dbReference>
<dbReference type="InterPro" id="IPR048615">
    <property type="entry name" value="KDM5_C-hel"/>
</dbReference>
<feature type="region of interest" description="Disordered" evidence="14">
    <location>
        <begin position="422"/>
        <end position="503"/>
    </location>
</feature>
<feature type="compositionally biased region" description="Basic and acidic residues" evidence="14">
    <location>
        <begin position="2158"/>
        <end position="2172"/>
    </location>
</feature>
<dbReference type="EMBL" id="KZ819634">
    <property type="protein sequence ID" value="PWN92721.1"/>
    <property type="molecule type" value="Genomic_DNA"/>
</dbReference>
<dbReference type="FunCoup" id="A0A316YU14">
    <property type="interactions" value="433"/>
</dbReference>
<keyword evidence="8" id="KW-0862">Zinc</keyword>
<evidence type="ECO:0000256" key="7">
    <source>
        <dbReference type="ARBA" id="ARBA00022771"/>
    </source>
</evidence>
<feature type="compositionally biased region" description="Pro residues" evidence="14">
    <location>
        <begin position="2025"/>
        <end position="2035"/>
    </location>
</feature>
<dbReference type="GO" id="GO:0006355">
    <property type="term" value="P:regulation of DNA-templated transcription"/>
    <property type="evidence" value="ECO:0007669"/>
    <property type="project" value="TreeGrafter"/>
</dbReference>
<keyword evidence="11" id="KW-0539">Nucleus</keyword>
<feature type="compositionally biased region" description="Low complexity" evidence="14">
    <location>
        <begin position="1060"/>
        <end position="1071"/>
    </location>
</feature>
<evidence type="ECO:0000256" key="13">
    <source>
        <dbReference type="PROSITE-ProRule" id="PRU00146"/>
    </source>
</evidence>
<keyword evidence="10" id="KW-0408">Iron</keyword>
<keyword evidence="20" id="KW-1185">Reference proteome</keyword>
<dbReference type="Gene3D" id="2.60.120.650">
    <property type="entry name" value="Cupin"/>
    <property type="match status" value="1"/>
</dbReference>
<dbReference type="Gene3D" id="2.30.30.1150">
    <property type="match status" value="1"/>
</dbReference>
<feature type="domain" description="ARID" evidence="16">
    <location>
        <begin position="301"/>
        <end position="394"/>
    </location>
</feature>
<dbReference type="RefSeq" id="XP_025379919.1">
    <property type="nucleotide sequence ID" value="XM_025525446.1"/>
</dbReference>
<dbReference type="GO" id="GO:0034647">
    <property type="term" value="F:histone H3K4me/H3K4me2/H3K4me3 demethylase activity"/>
    <property type="evidence" value="ECO:0007669"/>
    <property type="project" value="UniProtKB-EC"/>
</dbReference>
<evidence type="ECO:0000256" key="6">
    <source>
        <dbReference type="ARBA" id="ARBA00022737"/>
    </source>
</evidence>
<dbReference type="Gene3D" id="3.30.40.10">
    <property type="entry name" value="Zinc/RING finger domain, C3HC4 (zinc finger)"/>
    <property type="match status" value="1"/>
</dbReference>
<feature type="domain" description="PHD-type" evidence="15">
    <location>
        <begin position="513"/>
        <end position="563"/>
    </location>
</feature>
<dbReference type="CDD" id="cd16100">
    <property type="entry name" value="ARID"/>
    <property type="match status" value="1"/>
</dbReference>
<evidence type="ECO:0000256" key="12">
    <source>
        <dbReference type="ARBA" id="ARBA00048734"/>
    </source>
</evidence>
<feature type="compositionally biased region" description="Basic and acidic residues" evidence="14">
    <location>
        <begin position="2248"/>
        <end position="2265"/>
    </location>
</feature>
<feature type="compositionally biased region" description="Polar residues" evidence="14">
    <location>
        <begin position="2223"/>
        <end position="2236"/>
    </location>
</feature>
<dbReference type="InterPro" id="IPR036431">
    <property type="entry name" value="ARID_dom_sf"/>
</dbReference>
<comment type="cofactor">
    <cofactor evidence="1">
        <name>Fe(2+)</name>
        <dbReference type="ChEBI" id="CHEBI:29033"/>
    </cofactor>
</comment>
<dbReference type="GeneID" id="37047362"/>
<dbReference type="SUPFAM" id="SSF57903">
    <property type="entry name" value="FYVE/PHD zinc finger"/>
    <property type="match status" value="3"/>
</dbReference>
<comment type="subcellular location">
    <subcellularLocation>
        <location evidence="2">Nucleus</location>
    </subcellularLocation>
</comment>